<proteinExistence type="predicted"/>
<evidence type="ECO:0000256" key="1">
    <source>
        <dbReference type="SAM" id="MobiDB-lite"/>
    </source>
</evidence>
<feature type="region of interest" description="Disordered" evidence="1">
    <location>
        <begin position="75"/>
        <end position="107"/>
    </location>
</feature>
<comment type="caution">
    <text evidence="2">The sequence shown here is derived from an EMBL/GenBank/DDBJ whole genome shotgun (WGS) entry which is preliminary data.</text>
</comment>
<protein>
    <submittedName>
        <fullName evidence="2">Uncharacterized protein</fullName>
    </submittedName>
</protein>
<gene>
    <name evidence="2" type="ORF">BB558_002655</name>
</gene>
<dbReference type="AlphaFoldDB" id="A0A2U1J823"/>
<reference evidence="2 3" key="1">
    <citation type="journal article" date="2018" name="MBio">
        <title>Comparative Genomics Reveals the Core Gene Toolbox for the Fungus-Insect Symbiosis.</title>
        <authorList>
            <person name="Wang Y."/>
            <person name="Stata M."/>
            <person name="Wang W."/>
            <person name="Stajich J.E."/>
            <person name="White M.M."/>
            <person name="Moncalvo J.M."/>
        </authorList>
    </citation>
    <scope>NUCLEOTIDE SEQUENCE [LARGE SCALE GENOMIC DNA]</scope>
    <source>
        <strain evidence="2 3">AUS-126-30</strain>
    </source>
</reference>
<dbReference type="Proteomes" id="UP000245591">
    <property type="component" value="Unassembled WGS sequence"/>
</dbReference>
<evidence type="ECO:0000313" key="2">
    <source>
        <dbReference type="EMBL" id="PWA01260.1"/>
    </source>
</evidence>
<evidence type="ECO:0000313" key="3">
    <source>
        <dbReference type="Proteomes" id="UP000245591"/>
    </source>
</evidence>
<name>A0A2U1J823_SMIAN</name>
<feature type="compositionally biased region" description="Basic residues" evidence="1">
    <location>
        <begin position="88"/>
        <end position="97"/>
    </location>
</feature>
<keyword evidence="3" id="KW-1185">Reference proteome</keyword>
<sequence>MLMPLKNDMEMCLISTLKLFLEKAKHWAVGDYSDTMFFVEKPKIKPASIDTIAKWIENSITEIGYSNTAHSTRGVSASKALNSERNTKNHNRGHYKSAKYQLLSGPE</sequence>
<feature type="compositionally biased region" description="Polar residues" evidence="1">
    <location>
        <begin position="75"/>
        <end position="84"/>
    </location>
</feature>
<accession>A0A2U1J823</accession>
<organism evidence="2 3">
    <name type="scientific">Smittium angustum</name>
    <dbReference type="NCBI Taxonomy" id="133377"/>
    <lineage>
        <taxon>Eukaryota</taxon>
        <taxon>Fungi</taxon>
        <taxon>Fungi incertae sedis</taxon>
        <taxon>Zoopagomycota</taxon>
        <taxon>Kickxellomycotina</taxon>
        <taxon>Harpellomycetes</taxon>
        <taxon>Harpellales</taxon>
        <taxon>Legeriomycetaceae</taxon>
        <taxon>Smittium</taxon>
    </lineage>
</organism>
<dbReference type="EMBL" id="MBFU01000202">
    <property type="protein sequence ID" value="PWA01260.1"/>
    <property type="molecule type" value="Genomic_DNA"/>
</dbReference>
<feature type="non-terminal residue" evidence="2">
    <location>
        <position position="107"/>
    </location>
</feature>